<feature type="transmembrane region" description="Helical" evidence="1">
    <location>
        <begin position="384"/>
        <end position="405"/>
    </location>
</feature>
<accession>A0ABX7M729</accession>
<name>A0ABX7M729_9RHOO</name>
<feature type="transmembrane region" description="Helical" evidence="1">
    <location>
        <begin position="359"/>
        <end position="378"/>
    </location>
</feature>
<sequence>MFLSDFSIRRPIAMVVIILGLMFAGLLALNKLRVNQIPDVQPPVLVVSIAYPGASPDSVEREVINRVEKALQSIAGIDEVRSTAAEGSATIVLIFKFSKNLIEAADEVRNAIASVRYKLPVEMREPVLERVDPSAEPIMQLALSSSTMTHAELSRYAEDQLADRFRAIPGVSVVEVRGALKRELSVLLHAEKLRAFNVSVAEVVAALRAQNATAPVGKVRGELQDQSIRLVGRIERPAEFEQIVVQRRGEQVVRLGQVATVRDGFNDIDSLSVRNGQPNVGLSVIRSRDSSTVTIADKVRKLVETVGKELPKGTTLVVTRDGGEEAQDSLNNVVHALIFGAGLTVLVVYAFLNSWRSTLITALSLPTSVIAAFIAVWLCGFSLNFMSLLGLSLAIGVLIDDAIVVRENIVRHMEAGEDRMTAALRGTAEIGPAVAATTFSIVAVFVPVAFMQGMSGEWFRPFGLTVVTSVLVSLFISFTLDPMLSAYWGDPAGHHLAPKRGLAEKLAHFNVWFDRQSERYGRLVAWALHHRAWMFAFAAASFVAAIGLQVKFGGSSFLPASDNPVIAVDVRTPASSSLEYARRKLEAAATLARTIPETVATNSQINPDGGRIYLDIGKSSERKRSAQQIASDLRIKLKQLVGAEYVVLDDLNNGAQKPVQIRFHGADARTLQAITNDFMARLRKVPGAVDVGLSEQDPQDELRIELDRGLANALGISANDAAQALRVAFAGVEVGDWVDPAGETRDVAVRLAPEDRVDAGNIERLPIAVAGSGAVVPLDQIATITTGKGPSKIQHIDGKRMVTVSANAQGRSPGEVTEDAMKLAKSIAFPPGYGLELGGASKDQQEVFGAMLIALLSGIGMMYFVLVIQFGSFTAPLPVMLSLPLSLIGVVLALLLTRGTMNLMSLIGVIMLMGLVAKNAILLLDAARKLESEGMDREEALMTAGRKRLRPILMTTFALIAGMLPVAIGVGEGGEFYSPMAVAIIGGTITSTLLTLLVIPSFYDSIEIKRDSAIRKFQRREARGNAFLAFVTTLAEAFAALLGLRLLWRGFKWLFRALRRSPGVA</sequence>
<dbReference type="EMBL" id="CP071060">
    <property type="protein sequence ID" value="QSI77547.1"/>
    <property type="molecule type" value="Genomic_DNA"/>
</dbReference>
<feature type="transmembrane region" description="Helical" evidence="1">
    <location>
        <begin position="980"/>
        <end position="1003"/>
    </location>
</feature>
<feature type="transmembrane region" description="Helical" evidence="1">
    <location>
        <begin position="12"/>
        <end position="29"/>
    </location>
</feature>
<dbReference type="InterPro" id="IPR001036">
    <property type="entry name" value="Acrflvin-R"/>
</dbReference>
<dbReference type="Gene3D" id="3.30.2090.10">
    <property type="entry name" value="Multidrug efflux transporter AcrB TolC docking domain, DN and DC subdomains"/>
    <property type="match status" value="2"/>
</dbReference>
<dbReference type="Pfam" id="PF00873">
    <property type="entry name" value="ACR_tran"/>
    <property type="match status" value="1"/>
</dbReference>
<dbReference type="PRINTS" id="PR00702">
    <property type="entry name" value="ACRIFLAVINRP"/>
</dbReference>
<feature type="transmembrane region" description="Helical" evidence="1">
    <location>
        <begin position="875"/>
        <end position="897"/>
    </location>
</feature>
<dbReference type="Gene3D" id="3.30.70.1430">
    <property type="entry name" value="Multidrug efflux transporter AcrB pore domain"/>
    <property type="match status" value="2"/>
</dbReference>
<dbReference type="PANTHER" id="PTHR32063">
    <property type="match status" value="1"/>
</dbReference>
<keyword evidence="1" id="KW-1133">Transmembrane helix</keyword>
<dbReference type="Proteomes" id="UP000663570">
    <property type="component" value="Chromosome"/>
</dbReference>
<dbReference type="Gene3D" id="3.30.70.1440">
    <property type="entry name" value="Multidrug efflux transporter AcrB pore domain"/>
    <property type="match status" value="1"/>
</dbReference>
<keyword evidence="1" id="KW-0472">Membrane</keyword>
<dbReference type="SUPFAM" id="SSF82866">
    <property type="entry name" value="Multidrug efflux transporter AcrB transmembrane domain"/>
    <property type="match status" value="2"/>
</dbReference>
<reference evidence="2 3" key="1">
    <citation type="submission" date="2021-02" db="EMBL/GenBank/DDBJ databases">
        <title>Niveibacterium changnyeongensis HC41.</title>
        <authorList>
            <person name="Kang M."/>
        </authorList>
    </citation>
    <scope>NUCLEOTIDE SEQUENCE [LARGE SCALE GENOMIC DNA]</scope>
    <source>
        <strain evidence="2 3">HC41</strain>
    </source>
</reference>
<feature type="transmembrane region" description="Helical" evidence="1">
    <location>
        <begin position="903"/>
        <end position="927"/>
    </location>
</feature>
<feature type="transmembrane region" description="Helical" evidence="1">
    <location>
        <begin position="948"/>
        <end position="968"/>
    </location>
</feature>
<evidence type="ECO:0000313" key="3">
    <source>
        <dbReference type="Proteomes" id="UP000663570"/>
    </source>
</evidence>
<keyword evidence="1" id="KW-0812">Transmembrane</keyword>
<gene>
    <name evidence="2" type="ORF">JY500_02505</name>
</gene>
<feature type="transmembrane region" description="Helical" evidence="1">
    <location>
        <begin position="847"/>
        <end position="868"/>
    </location>
</feature>
<dbReference type="PANTHER" id="PTHR32063:SF0">
    <property type="entry name" value="SWARMING MOTILITY PROTEIN SWRC"/>
    <property type="match status" value="1"/>
</dbReference>
<dbReference type="Gene3D" id="1.20.1640.10">
    <property type="entry name" value="Multidrug efflux transporter AcrB transmembrane domain"/>
    <property type="match status" value="2"/>
</dbReference>
<protein>
    <submittedName>
        <fullName evidence="2">Efflux RND transporter permease subunit</fullName>
    </submittedName>
</protein>
<evidence type="ECO:0000256" key="1">
    <source>
        <dbReference type="SAM" id="Phobius"/>
    </source>
</evidence>
<feature type="transmembrane region" description="Helical" evidence="1">
    <location>
        <begin position="426"/>
        <end position="450"/>
    </location>
</feature>
<dbReference type="SUPFAM" id="SSF82714">
    <property type="entry name" value="Multidrug efflux transporter AcrB TolC docking domain, DN and DC subdomains"/>
    <property type="match status" value="2"/>
</dbReference>
<proteinExistence type="predicted"/>
<feature type="transmembrane region" description="Helical" evidence="1">
    <location>
        <begin position="333"/>
        <end position="352"/>
    </location>
</feature>
<dbReference type="InterPro" id="IPR027463">
    <property type="entry name" value="AcrB_DN_DC_subdom"/>
</dbReference>
<dbReference type="RefSeq" id="WP_172201202.1">
    <property type="nucleotide sequence ID" value="NZ_CP071060.1"/>
</dbReference>
<feature type="transmembrane region" description="Helical" evidence="1">
    <location>
        <begin position="462"/>
        <end position="480"/>
    </location>
</feature>
<evidence type="ECO:0000313" key="2">
    <source>
        <dbReference type="EMBL" id="QSI77547.1"/>
    </source>
</evidence>
<dbReference type="Gene3D" id="3.30.70.1320">
    <property type="entry name" value="Multidrug efflux transporter AcrB pore domain like"/>
    <property type="match status" value="1"/>
</dbReference>
<feature type="transmembrane region" description="Helical" evidence="1">
    <location>
        <begin position="1024"/>
        <end position="1048"/>
    </location>
</feature>
<dbReference type="SUPFAM" id="SSF82693">
    <property type="entry name" value="Multidrug efflux transporter AcrB pore domain, PN1, PN2, PC1 and PC2 subdomains"/>
    <property type="match status" value="3"/>
</dbReference>
<organism evidence="2 3">
    <name type="scientific">Niveibacterium microcysteis</name>
    <dbReference type="NCBI Taxonomy" id="2811415"/>
    <lineage>
        <taxon>Bacteria</taxon>
        <taxon>Pseudomonadati</taxon>
        <taxon>Pseudomonadota</taxon>
        <taxon>Betaproteobacteria</taxon>
        <taxon>Rhodocyclales</taxon>
        <taxon>Rhodocyclaceae</taxon>
        <taxon>Niveibacterium</taxon>
    </lineage>
</organism>
<feature type="transmembrane region" description="Helical" evidence="1">
    <location>
        <begin position="532"/>
        <end position="550"/>
    </location>
</feature>
<keyword evidence="3" id="KW-1185">Reference proteome</keyword>